<dbReference type="PANTHER" id="PTHR32295">
    <property type="entry name" value="IQ-DOMAIN 5-RELATED"/>
    <property type="match status" value="1"/>
</dbReference>
<sequence>MAKTLSWFDRVKRFCSCDKKPKAEKQTRKWRTWVAGKLKYKQCPALLTPQRAVNEAKENQKKYALTVAMATAAAAEAAVAAVQAAAEVVRLTAASHSQVLAATNIQSAFRGYLARKALRALKGVVRLQAIVRGQAVRRQMAVNMKNVQDLDRTCNDIGDKDLVFKSKEFKEEGIEVSSMVFLEWDKCSLETFMFSLYFFNLFNCQRSFLQLNFLEHVGQRSWDYSILTKEAIEALWSRKQEAAIKRKRMMKYSFSHRSSTLCEAKTIFSKKMFSRREVLKYYTDHYRRWNMAERSTLLNNGQTKRLAIEE</sequence>
<dbReference type="PANTHER" id="PTHR32295:SF212">
    <property type="entry name" value="CALMODULIN BINDING PROTEIN-RELATED"/>
    <property type="match status" value="1"/>
</dbReference>
<dbReference type="AlphaFoldDB" id="A0AAV8SWE0"/>
<keyword evidence="4" id="KW-1185">Reference proteome</keyword>
<dbReference type="Gene3D" id="1.20.5.190">
    <property type="match status" value="1"/>
</dbReference>
<accession>A0AAV8SWE0</accession>
<dbReference type="EMBL" id="JAIWQS010000009">
    <property type="protein sequence ID" value="KAJ8756316.1"/>
    <property type="molecule type" value="Genomic_DNA"/>
</dbReference>
<comment type="caution">
    <text evidence="3">The sequence shown here is derived from an EMBL/GenBank/DDBJ whole genome shotgun (WGS) entry which is preliminary data.</text>
</comment>
<dbReference type="GO" id="GO:0005516">
    <property type="term" value="F:calmodulin binding"/>
    <property type="evidence" value="ECO:0007669"/>
    <property type="project" value="UniProtKB-KW"/>
</dbReference>
<organism evidence="3 4">
    <name type="scientific">Erythroxylum novogranatense</name>
    <dbReference type="NCBI Taxonomy" id="1862640"/>
    <lineage>
        <taxon>Eukaryota</taxon>
        <taxon>Viridiplantae</taxon>
        <taxon>Streptophyta</taxon>
        <taxon>Embryophyta</taxon>
        <taxon>Tracheophyta</taxon>
        <taxon>Spermatophyta</taxon>
        <taxon>Magnoliopsida</taxon>
        <taxon>eudicotyledons</taxon>
        <taxon>Gunneridae</taxon>
        <taxon>Pentapetalae</taxon>
        <taxon>rosids</taxon>
        <taxon>fabids</taxon>
        <taxon>Malpighiales</taxon>
        <taxon>Erythroxylaceae</taxon>
        <taxon>Erythroxylum</taxon>
    </lineage>
</organism>
<dbReference type="Proteomes" id="UP001159364">
    <property type="component" value="Linkage Group LG09"/>
</dbReference>
<protein>
    <submittedName>
        <fullName evidence="3">Uncharacterized protein</fullName>
    </submittedName>
</protein>
<keyword evidence="1" id="KW-0112">Calmodulin-binding</keyword>
<evidence type="ECO:0000313" key="4">
    <source>
        <dbReference type="Proteomes" id="UP001159364"/>
    </source>
</evidence>
<dbReference type="CDD" id="cd23767">
    <property type="entry name" value="IQCD"/>
    <property type="match status" value="1"/>
</dbReference>
<evidence type="ECO:0000313" key="3">
    <source>
        <dbReference type="EMBL" id="KAJ8756316.1"/>
    </source>
</evidence>
<comment type="similarity">
    <text evidence="2">Belongs to the IQD family.</text>
</comment>
<dbReference type="Pfam" id="PF00612">
    <property type="entry name" value="IQ"/>
    <property type="match status" value="1"/>
</dbReference>
<evidence type="ECO:0000256" key="1">
    <source>
        <dbReference type="ARBA" id="ARBA00022860"/>
    </source>
</evidence>
<proteinExistence type="inferred from homology"/>
<dbReference type="PROSITE" id="PS50096">
    <property type="entry name" value="IQ"/>
    <property type="match status" value="2"/>
</dbReference>
<evidence type="ECO:0000256" key="2">
    <source>
        <dbReference type="ARBA" id="ARBA00024341"/>
    </source>
</evidence>
<gene>
    <name evidence="3" type="ORF">K2173_025128</name>
</gene>
<name>A0AAV8SWE0_9ROSI</name>
<reference evidence="3 4" key="1">
    <citation type="submission" date="2021-09" db="EMBL/GenBank/DDBJ databases">
        <title>Genomic insights and catalytic innovation underlie evolution of tropane alkaloids biosynthesis.</title>
        <authorList>
            <person name="Wang Y.-J."/>
            <person name="Tian T."/>
            <person name="Huang J.-P."/>
            <person name="Huang S.-X."/>
        </authorList>
    </citation>
    <scope>NUCLEOTIDE SEQUENCE [LARGE SCALE GENOMIC DNA]</scope>
    <source>
        <strain evidence="3">KIB-2018</strain>
        <tissue evidence="3">Leaf</tissue>
    </source>
</reference>
<dbReference type="SMART" id="SM00015">
    <property type="entry name" value="IQ"/>
    <property type="match status" value="1"/>
</dbReference>
<dbReference type="InterPro" id="IPR000048">
    <property type="entry name" value="IQ_motif_EF-hand-BS"/>
</dbReference>